<dbReference type="RefSeq" id="WP_017980617.1">
    <property type="nucleotide sequence ID" value="NZ_CP017578.1"/>
</dbReference>
<sequence>MKGLVRFAAIVFTIVSTSFWLLATSITLDGGAIVTVQLARSASYVTTYLFYAVPTLLYAVLCTLFCHWFARHVVKQVGK</sequence>
<evidence type="ECO:0000313" key="2">
    <source>
        <dbReference type="Proteomes" id="UP000078460"/>
    </source>
</evidence>
<dbReference type="GeneID" id="93796972"/>
<accession>A0A175Y4L3</accession>
<dbReference type="EMBL" id="LQCK02000012">
    <property type="protein sequence ID" value="KZB95296.1"/>
    <property type="molecule type" value="Genomic_DNA"/>
</dbReference>
<dbReference type="AlphaFoldDB" id="A0A175Y4L3"/>
<keyword evidence="2" id="KW-1185">Reference proteome</keyword>
<protein>
    <submittedName>
        <fullName evidence="1">Uncharacterized protein</fullName>
    </submittedName>
</protein>
<name>A0A175Y4L3_9SPHN</name>
<dbReference type="Proteomes" id="UP000078460">
    <property type="component" value="Unassembled WGS sequence"/>
</dbReference>
<dbReference type="STRING" id="621456.BJP26_03620"/>
<dbReference type="KEGG" id="smy:BJP26_03620"/>
<gene>
    <name evidence="1" type="ORF">AVM11_03210</name>
</gene>
<comment type="caution">
    <text evidence="1">The sequence shown here is derived from an EMBL/GenBank/DDBJ whole genome shotgun (WGS) entry which is preliminary data.</text>
</comment>
<evidence type="ECO:0000313" key="1">
    <source>
        <dbReference type="EMBL" id="KZB95296.1"/>
    </source>
</evidence>
<proteinExistence type="predicted"/>
<organism evidence="1 2">
    <name type="scientific">Sphingomonas melonis TY</name>
    <dbReference type="NCBI Taxonomy" id="621456"/>
    <lineage>
        <taxon>Bacteria</taxon>
        <taxon>Pseudomonadati</taxon>
        <taxon>Pseudomonadota</taxon>
        <taxon>Alphaproteobacteria</taxon>
        <taxon>Sphingomonadales</taxon>
        <taxon>Sphingomonadaceae</taxon>
        <taxon>Sphingomonas</taxon>
    </lineage>
</organism>
<reference evidence="1" key="1">
    <citation type="submission" date="2016-03" db="EMBL/GenBank/DDBJ databases">
        <title>Sphingomonas melonis TY, whole genome shotgun sequencing.</title>
        <authorList>
            <person name="Wang H."/>
            <person name="Zhu P."/>
        </authorList>
    </citation>
    <scope>NUCLEOTIDE SEQUENCE [LARGE SCALE GENOMIC DNA]</scope>
    <source>
        <strain evidence="1">TY</strain>
    </source>
</reference>